<dbReference type="SMART" id="SM00382">
    <property type="entry name" value="AAA"/>
    <property type="match status" value="1"/>
</dbReference>
<evidence type="ECO:0000256" key="7">
    <source>
        <dbReference type="ARBA" id="ARBA00022842"/>
    </source>
</evidence>
<dbReference type="InterPro" id="IPR027417">
    <property type="entry name" value="P-loop_NTPase"/>
</dbReference>
<dbReference type="GO" id="GO:0006270">
    <property type="term" value="P:DNA replication initiation"/>
    <property type="evidence" value="ECO:0007669"/>
    <property type="project" value="TreeGrafter"/>
</dbReference>
<keyword evidence="4" id="KW-0479">Metal-binding</keyword>
<evidence type="ECO:0000256" key="6">
    <source>
        <dbReference type="ARBA" id="ARBA00022840"/>
    </source>
</evidence>
<accession>A0A1U7LUV7</accession>
<dbReference type="GO" id="GO:0016887">
    <property type="term" value="F:ATP hydrolysis activity"/>
    <property type="evidence" value="ECO:0007669"/>
    <property type="project" value="InterPro"/>
</dbReference>
<evidence type="ECO:0000256" key="4">
    <source>
        <dbReference type="ARBA" id="ARBA00022723"/>
    </source>
</evidence>
<keyword evidence="14" id="KW-1185">Reference proteome</keyword>
<dbReference type="GO" id="GO:0033260">
    <property type="term" value="P:nuclear DNA replication"/>
    <property type="evidence" value="ECO:0007669"/>
    <property type="project" value="EnsemblFungi"/>
</dbReference>
<feature type="domain" description="AAA+ ATPase" evidence="12">
    <location>
        <begin position="107"/>
        <end position="258"/>
    </location>
</feature>
<dbReference type="InterPro" id="IPR054425">
    <property type="entry name" value="Cdc6_ORC1-like_ATPase_lid"/>
</dbReference>
<dbReference type="Pfam" id="PF22606">
    <property type="entry name" value="Cdc6-ORC-like_ATPase_lid"/>
    <property type="match status" value="1"/>
</dbReference>
<dbReference type="CDD" id="cd00009">
    <property type="entry name" value="AAA"/>
    <property type="match status" value="1"/>
</dbReference>
<comment type="caution">
    <text evidence="13">The sequence shown here is derived from an EMBL/GenBank/DDBJ whole genome shotgun (WGS) entry which is preliminary data.</text>
</comment>
<keyword evidence="7" id="KW-0460">Magnesium</keyword>
<comment type="subunit">
    <text evidence="10">ORC is composed of six subunits.</text>
</comment>
<comment type="function">
    <text evidence="10">Component of the origin recognition complex (ORC) that binds origins of replication. DNA-binding is ATP-dependent, however specific DNA sequences that define origins of replication have not been identified so far. ORC is required to assemble the pre-replication complex necessary to initiate DNA replication.</text>
</comment>
<name>A0A1U7LUV7_NEOID</name>
<dbReference type="SUPFAM" id="SSF52540">
    <property type="entry name" value="P-loop containing nucleoside triphosphate hydrolases"/>
    <property type="match status" value="1"/>
</dbReference>
<keyword evidence="3 10" id="KW-0235">DNA replication</keyword>
<dbReference type="GO" id="GO:0033314">
    <property type="term" value="P:mitotic DNA replication checkpoint signaling"/>
    <property type="evidence" value="ECO:0007669"/>
    <property type="project" value="EnsemblFungi"/>
</dbReference>
<dbReference type="InterPro" id="IPR048867">
    <property type="entry name" value="WHD_ORC1"/>
</dbReference>
<sequence length="473" mass="52655">MESSTSSSDEEPRTPRRRSQKRGIVKLPSKGTPSRSVSTPRNKPSVRKPLEITPLPLRTLTPNLVSSPHQIARANLHVSAVPASLPCRDEEFNAIYTQLESAISEGCGACIYVSGTPGTGKTATVKEVIRSLQLKVEEEKLVEFSFVEINGMRVTDPNQTYSILYEYLFGQRVTPAHAQTLLDKEFSRPNPERIPCVVLMDELDQLVTKKQTVLYNFFHWPTLIHSRLIVVAVANTMDLPERMLSNKISSRMGLVRIGFRGYTDKQLIEIIASRLKGISVMDEAAVRLAAGRVANVSGDARRALDICRRAVELAEPVDHDVQSTTTNDKKDILHKGTVTLAVINYAMVEMMRSPLQAYLKSLPLSQKVFLAALLSEFKRSGVAENSLGNISEQAGRICQAHSKNNSFKSILANSNRFPRLSGVMRIASVLSESGIVEMENKGSERSIKIRLRIPEEDVKMAYREDSMLKSMFL</sequence>
<feature type="compositionally biased region" description="Polar residues" evidence="11">
    <location>
        <begin position="31"/>
        <end position="42"/>
    </location>
</feature>
<evidence type="ECO:0000256" key="10">
    <source>
        <dbReference type="RuleBase" id="RU365058"/>
    </source>
</evidence>
<dbReference type="Gene3D" id="3.40.50.300">
    <property type="entry name" value="P-loop containing nucleotide triphosphate hydrolases"/>
    <property type="match status" value="1"/>
</dbReference>
<evidence type="ECO:0000256" key="5">
    <source>
        <dbReference type="ARBA" id="ARBA00022741"/>
    </source>
</evidence>
<dbReference type="Proteomes" id="UP000186594">
    <property type="component" value="Unassembled WGS sequence"/>
</dbReference>
<dbReference type="OMA" id="YEDHPWE"/>
<evidence type="ECO:0000313" key="14">
    <source>
        <dbReference type="Proteomes" id="UP000186594"/>
    </source>
</evidence>
<dbReference type="EMBL" id="LXFE01000203">
    <property type="protein sequence ID" value="OLL26363.1"/>
    <property type="molecule type" value="Genomic_DNA"/>
</dbReference>
<dbReference type="InterPro" id="IPR003959">
    <property type="entry name" value="ATPase_AAA_core"/>
</dbReference>
<dbReference type="Gene3D" id="1.10.8.60">
    <property type="match status" value="1"/>
</dbReference>
<dbReference type="AlphaFoldDB" id="A0A1U7LUV7"/>
<evidence type="ECO:0000256" key="1">
    <source>
        <dbReference type="ARBA" id="ARBA00004123"/>
    </source>
</evidence>
<evidence type="ECO:0000256" key="8">
    <source>
        <dbReference type="ARBA" id="ARBA00023125"/>
    </source>
</evidence>
<dbReference type="PANTHER" id="PTHR10763:SF23">
    <property type="entry name" value="ORIGIN RECOGNITION COMPLEX SUBUNIT 1"/>
    <property type="match status" value="1"/>
</dbReference>
<dbReference type="GO" id="GO:0003688">
    <property type="term" value="F:DNA replication origin binding"/>
    <property type="evidence" value="ECO:0007669"/>
    <property type="project" value="EnsemblFungi"/>
</dbReference>
<dbReference type="Pfam" id="PF00004">
    <property type="entry name" value="AAA"/>
    <property type="match status" value="1"/>
</dbReference>
<feature type="region of interest" description="Disordered" evidence="11">
    <location>
        <begin position="1"/>
        <end position="49"/>
    </location>
</feature>
<evidence type="ECO:0000256" key="11">
    <source>
        <dbReference type="SAM" id="MobiDB-lite"/>
    </source>
</evidence>
<dbReference type="OrthoDB" id="1926878at2759"/>
<protein>
    <recommendedName>
        <fullName evidence="10">Origin recognition complex subunit 1</fullName>
    </recommendedName>
</protein>
<dbReference type="GO" id="GO:0000785">
    <property type="term" value="C:chromatin"/>
    <property type="evidence" value="ECO:0007669"/>
    <property type="project" value="EnsemblFungi"/>
</dbReference>
<keyword evidence="5 10" id="KW-0547">Nucleotide-binding</keyword>
<dbReference type="GO" id="GO:0005664">
    <property type="term" value="C:nuclear origin of replication recognition complex"/>
    <property type="evidence" value="ECO:0007669"/>
    <property type="project" value="EnsemblFungi"/>
</dbReference>
<comment type="subcellular location">
    <subcellularLocation>
        <location evidence="1 10">Nucleus</location>
    </subcellularLocation>
</comment>
<dbReference type="PANTHER" id="PTHR10763">
    <property type="entry name" value="CELL DIVISION CONTROL PROTEIN 6-RELATED"/>
    <property type="match status" value="1"/>
</dbReference>
<evidence type="ECO:0000259" key="12">
    <source>
        <dbReference type="SMART" id="SM00382"/>
    </source>
</evidence>
<dbReference type="SUPFAM" id="SSF46785">
    <property type="entry name" value="Winged helix' DNA-binding domain"/>
    <property type="match status" value="1"/>
</dbReference>
<keyword evidence="8 10" id="KW-0238">DNA-binding</keyword>
<dbReference type="InterPro" id="IPR050311">
    <property type="entry name" value="ORC1/CDC6"/>
</dbReference>
<feature type="compositionally biased region" description="Basic residues" evidence="11">
    <location>
        <begin position="15"/>
        <end position="24"/>
    </location>
</feature>
<reference evidence="13 14" key="1">
    <citation type="submission" date="2016-04" db="EMBL/GenBank/DDBJ databases">
        <title>Evolutionary innovation and constraint leading to complex multicellularity in the Ascomycota.</title>
        <authorList>
            <person name="Cisse O."/>
            <person name="Nguyen A."/>
            <person name="Hewitt D.A."/>
            <person name="Jedd G."/>
            <person name="Stajich J.E."/>
        </authorList>
    </citation>
    <scope>NUCLEOTIDE SEQUENCE [LARGE SCALE GENOMIC DNA]</scope>
    <source>
        <strain evidence="13 14">DAH-3</strain>
    </source>
</reference>
<dbReference type="STRING" id="1198029.A0A1U7LUV7"/>
<gene>
    <name evidence="13" type="ORF">NEOLI_002494</name>
</gene>
<proteinExistence type="inferred from homology"/>
<dbReference type="Pfam" id="PF21312">
    <property type="entry name" value="WHD_ORC1"/>
    <property type="match status" value="1"/>
</dbReference>
<evidence type="ECO:0000256" key="2">
    <source>
        <dbReference type="ARBA" id="ARBA00008398"/>
    </source>
</evidence>
<dbReference type="GO" id="GO:0046872">
    <property type="term" value="F:metal ion binding"/>
    <property type="evidence" value="ECO:0007669"/>
    <property type="project" value="UniProtKB-KW"/>
</dbReference>
<keyword evidence="9 10" id="KW-0539">Nucleus</keyword>
<evidence type="ECO:0000256" key="3">
    <source>
        <dbReference type="ARBA" id="ARBA00022705"/>
    </source>
</evidence>
<keyword evidence="6 10" id="KW-0067">ATP-binding</keyword>
<dbReference type="InterPro" id="IPR036390">
    <property type="entry name" value="WH_DNA-bd_sf"/>
</dbReference>
<evidence type="ECO:0000313" key="13">
    <source>
        <dbReference type="EMBL" id="OLL26363.1"/>
    </source>
</evidence>
<comment type="similarity">
    <text evidence="2 10">Belongs to the ORC1 family.</text>
</comment>
<dbReference type="InterPro" id="IPR003593">
    <property type="entry name" value="AAA+_ATPase"/>
</dbReference>
<dbReference type="FunFam" id="3.40.50.300:FF:000199">
    <property type="entry name" value="Origin recognition complex subunit 1"/>
    <property type="match status" value="1"/>
</dbReference>
<evidence type="ECO:0000256" key="9">
    <source>
        <dbReference type="ARBA" id="ARBA00023242"/>
    </source>
</evidence>
<organism evidence="13 14">
    <name type="scientific">Neolecta irregularis (strain DAH-3)</name>
    <dbReference type="NCBI Taxonomy" id="1198029"/>
    <lineage>
        <taxon>Eukaryota</taxon>
        <taxon>Fungi</taxon>
        <taxon>Dikarya</taxon>
        <taxon>Ascomycota</taxon>
        <taxon>Taphrinomycotina</taxon>
        <taxon>Neolectales</taxon>
        <taxon>Neolectaceae</taxon>
        <taxon>Neolecta</taxon>
    </lineage>
</organism>
<dbReference type="GO" id="GO:0005524">
    <property type="term" value="F:ATP binding"/>
    <property type="evidence" value="ECO:0007669"/>
    <property type="project" value="UniProtKB-KW"/>
</dbReference>